<dbReference type="Pfam" id="PF04237">
    <property type="entry name" value="YjbR"/>
    <property type="match status" value="1"/>
</dbReference>
<evidence type="ECO:0000313" key="2">
    <source>
        <dbReference type="Proteomes" id="UP000036426"/>
    </source>
</evidence>
<evidence type="ECO:0000313" key="1">
    <source>
        <dbReference type="EMBL" id="KLV00537.1"/>
    </source>
</evidence>
<dbReference type="InterPro" id="IPR058532">
    <property type="entry name" value="YjbR/MT2646/Rv2570-like"/>
</dbReference>
<proteinExistence type="predicted"/>
<comment type="caution">
    <text evidence="1">The sequence shown here is derived from an EMBL/GenBank/DDBJ whole genome shotgun (WGS) entry which is preliminary data.</text>
</comment>
<keyword evidence="2" id="KW-1185">Reference proteome</keyword>
<dbReference type="OrthoDB" id="3194910at2"/>
<dbReference type="Proteomes" id="UP000036426">
    <property type="component" value="Unassembled WGS sequence"/>
</dbReference>
<evidence type="ECO:0008006" key="3">
    <source>
        <dbReference type="Google" id="ProtNLM"/>
    </source>
</evidence>
<gene>
    <name evidence="1" type="ORF">ABT58_12890</name>
</gene>
<dbReference type="PANTHER" id="PTHR35145">
    <property type="entry name" value="CYTOPLASMIC PROTEIN-RELATED"/>
    <property type="match status" value="1"/>
</dbReference>
<dbReference type="EMBL" id="LDOV01000022">
    <property type="protein sequence ID" value="KLV00537.1"/>
    <property type="molecule type" value="Genomic_DNA"/>
</dbReference>
<dbReference type="AlphaFoldDB" id="A0A0J1JFK7"/>
<dbReference type="PANTHER" id="PTHR35145:SF1">
    <property type="entry name" value="CYTOPLASMIC PROTEIN"/>
    <property type="match status" value="1"/>
</dbReference>
<reference evidence="1 2" key="1">
    <citation type="submission" date="2015-05" db="EMBL/GenBank/DDBJ databases">
        <title>Photobacterium galathea sp. nov.</title>
        <authorList>
            <person name="Machado H."/>
            <person name="Gram L."/>
        </authorList>
    </citation>
    <scope>NUCLEOTIDE SEQUENCE [LARGE SCALE GENOMIC DNA]</scope>
    <source>
        <strain evidence="1 2">DSM 25995</strain>
    </source>
</reference>
<name>A0A0J1JFK7_9GAMM</name>
<dbReference type="SUPFAM" id="SSF142906">
    <property type="entry name" value="YjbR-like"/>
    <property type="match status" value="1"/>
</dbReference>
<protein>
    <recommendedName>
        <fullName evidence="3">MmcQ-like protein</fullName>
    </recommendedName>
</protein>
<accession>A0A0J1JFK7</accession>
<dbReference type="InterPro" id="IPR038056">
    <property type="entry name" value="YjbR-like_sf"/>
</dbReference>
<dbReference type="InterPro" id="IPR007351">
    <property type="entry name" value="YjbR"/>
</dbReference>
<dbReference type="Gene3D" id="3.90.1150.30">
    <property type="match status" value="1"/>
</dbReference>
<organism evidence="1 2">
    <name type="scientific">Photobacterium aphoticum</name>
    <dbReference type="NCBI Taxonomy" id="754436"/>
    <lineage>
        <taxon>Bacteria</taxon>
        <taxon>Pseudomonadati</taxon>
        <taxon>Pseudomonadota</taxon>
        <taxon>Gammaproteobacteria</taxon>
        <taxon>Vibrionales</taxon>
        <taxon>Vibrionaceae</taxon>
        <taxon>Photobacterium</taxon>
    </lineage>
</organism>
<dbReference type="PATRIC" id="fig|754436.4.peg.2741"/>
<sequence length="119" mass="13495">MQRTALIDYLAQLPEADSSFPFGPEAEVFKVSGKMFALVAHYNGEWRITLKGTPVDNIFLCEQFTGIIPGYHMNKQHWITVSLEQDVNASMICDLAKQSYTLVVSKLPKGERTRLQMLE</sequence>
<dbReference type="RefSeq" id="WP_047874803.1">
    <property type="nucleotide sequence ID" value="NZ_BMYC01000004.1"/>
</dbReference>